<sequence>MAFVLGRYTTPAQLRGWRGSRIPRAARFSDELLLFESCLRPLGLPFFVCGFDLCDNLVTAPASSLKELGPELLAIHNPAHFPILMSTMNLLLLRFQYPRLTNFQTVAFPF</sequence>
<reference evidence="3" key="1">
    <citation type="submission" date="2016-06" db="UniProtKB">
        <authorList>
            <consortium name="WormBaseParasite"/>
        </authorList>
    </citation>
    <scope>IDENTIFICATION</scope>
</reference>
<name>A0A183UZF1_TOXCA</name>
<dbReference type="EMBL" id="UYWY01021938">
    <property type="protein sequence ID" value="VDM45192.1"/>
    <property type="molecule type" value="Genomic_DNA"/>
</dbReference>
<dbReference type="Proteomes" id="UP000050794">
    <property type="component" value="Unassembled WGS sequence"/>
</dbReference>
<proteinExistence type="predicted"/>
<evidence type="ECO:0000313" key="1">
    <source>
        <dbReference type="EMBL" id="VDM45192.1"/>
    </source>
</evidence>
<organism evidence="2 3">
    <name type="scientific">Toxocara canis</name>
    <name type="common">Canine roundworm</name>
    <dbReference type="NCBI Taxonomy" id="6265"/>
    <lineage>
        <taxon>Eukaryota</taxon>
        <taxon>Metazoa</taxon>
        <taxon>Ecdysozoa</taxon>
        <taxon>Nematoda</taxon>
        <taxon>Chromadorea</taxon>
        <taxon>Rhabditida</taxon>
        <taxon>Spirurina</taxon>
        <taxon>Ascaridomorpha</taxon>
        <taxon>Ascaridoidea</taxon>
        <taxon>Toxocaridae</taxon>
        <taxon>Toxocara</taxon>
    </lineage>
</organism>
<evidence type="ECO:0000313" key="3">
    <source>
        <dbReference type="WBParaSite" id="TCNE_0001387101-mRNA-1"/>
    </source>
</evidence>
<keyword evidence="2" id="KW-1185">Reference proteome</keyword>
<gene>
    <name evidence="1" type="ORF">TCNE_LOCUS13871</name>
</gene>
<protein>
    <submittedName>
        <fullName evidence="1 3">Uncharacterized protein</fullName>
    </submittedName>
</protein>
<dbReference type="AlphaFoldDB" id="A0A183UZF1"/>
<evidence type="ECO:0000313" key="2">
    <source>
        <dbReference type="Proteomes" id="UP000050794"/>
    </source>
</evidence>
<accession>A0A183UZF1</accession>
<dbReference type="WBParaSite" id="TCNE_0001387101-mRNA-1">
    <property type="protein sequence ID" value="TCNE_0001387101-mRNA-1"/>
    <property type="gene ID" value="TCNE_0001387101"/>
</dbReference>
<reference evidence="1 2" key="2">
    <citation type="submission" date="2018-11" db="EMBL/GenBank/DDBJ databases">
        <authorList>
            <consortium name="Pathogen Informatics"/>
        </authorList>
    </citation>
    <scope>NUCLEOTIDE SEQUENCE [LARGE SCALE GENOMIC DNA]</scope>
</reference>